<comment type="similarity">
    <text evidence="1 10 11">Belongs to the xylose isomerase family.</text>
</comment>
<feature type="active site" evidence="10">
    <location>
        <position position="102"/>
    </location>
</feature>
<evidence type="ECO:0000256" key="12">
    <source>
        <dbReference type="RuleBase" id="RU000610"/>
    </source>
</evidence>
<dbReference type="GO" id="GO:0009045">
    <property type="term" value="F:xylose isomerase activity"/>
    <property type="evidence" value="ECO:0007669"/>
    <property type="project" value="UniProtKB-UniRule"/>
</dbReference>
<organism evidence="13 14">
    <name type="scientific">Paenibacillus baekrokdamisoli</name>
    <dbReference type="NCBI Taxonomy" id="1712516"/>
    <lineage>
        <taxon>Bacteria</taxon>
        <taxon>Bacillati</taxon>
        <taxon>Bacillota</taxon>
        <taxon>Bacilli</taxon>
        <taxon>Bacillales</taxon>
        <taxon>Paenibacillaceae</taxon>
        <taxon>Paenibacillus</taxon>
    </lineage>
</organism>
<keyword evidence="6 10" id="KW-0479">Metal-binding</keyword>
<accession>A0A3G9J0M2</accession>
<dbReference type="HAMAP" id="MF_00455">
    <property type="entry name" value="Xylose_isom_A"/>
    <property type="match status" value="1"/>
</dbReference>
<sequence length="437" mass="48806">MTYFKNIGKIAYEGKNSDNPLAFKHYNPNEVVLGKTMEEHLRFAVAYWHTFTASGADPFGAGTAVRAWDHANPMDQAKARVEANFEFLDKIGIPYYCFHDRDIAPEGGSLQETNKNLDVIVDLMEQNMKATGAKLLWNTANMFTNPRFVHGAGTTVNANVYAYAGAQLKKSLEVGKRLGAENYVFWGGREGYDTLLNTDMALELDNLARLFHMAIAYSKEIGFGAQFLIEPKPKEPTKHQYDFDAATTIAFLQKYDLKDYFKLNLEANHATLAGHTFEHEIRVAAINGMLGSLDANQGDLLIGWDTDEFPTDLYSTTLTMYEVLKAGGIGKGGINFDAKVRRGSFEDDDLFLAHIAGMDTYAWGLKAAAKLVEDKVIDNIIDNRYRSFREGIGAEIVSGKATLHTLEKYALENNSIKNESGRQERIKLVLNEVIYSV</sequence>
<comment type="cofactor">
    <cofactor evidence="10">
        <name>Mg(2+)</name>
        <dbReference type="ChEBI" id="CHEBI:18420"/>
    </cofactor>
    <text evidence="10">Binds 2 magnesium ions per subunit.</text>
</comment>
<dbReference type="NCBIfam" id="NF003998">
    <property type="entry name" value="PRK05474.1"/>
    <property type="match status" value="1"/>
</dbReference>
<feature type="binding site" evidence="10">
    <location>
        <position position="305"/>
    </location>
    <ligand>
        <name>Mg(2+)</name>
        <dbReference type="ChEBI" id="CHEBI:18420"/>
        <label>2</label>
    </ligand>
</feature>
<dbReference type="InterPro" id="IPR013452">
    <property type="entry name" value="Xylose_isom_bac"/>
</dbReference>
<dbReference type="InterPro" id="IPR001998">
    <property type="entry name" value="Xylose_isomerase"/>
</dbReference>
<feature type="binding site" evidence="10">
    <location>
        <position position="266"/>
    </location>
    <ligand>
        <name>Mg(2+)</name>
        <dbReference type="ChEBI" id="CHEBI:18420"/>
        <label>2</label>
    </ligand>
</feature>
<feature type="binding site" evidence="10">
    <location>
        <position position="307"/>
    </location>
    <ligand>
        <name>Mg(2+)</name>
        <dbReference type="ChEBI" id="CHEBI:18420"/>
        <label>2</label>
    </ligand>
</feature>
<dbReference type="GO" id="GO:0042732">
    <property type="term" value="P:D-xylose metabolic process"/>
    <property type="evidence" value="ECO:0007669"/>
    <property type="project" value="UniProtKB-UniRule"/>
</dbReference>
<dbReference type="PRINTS" id="PR00688">
    <property type="entry name" value="XYLOSISMRASE"/>
</dbReference>
<evidence type="ECO:0000313" key="14">
    <source>
        <dbReference type="Proteomes" id="UP000275368"/>
    </source>
</evidence>
<keyword evidence="5 10" id="KW-0859">Xylose metabolism</keyword>
<dbReference type="PANTHER" id="PTHR48408:SF1">
    <property type="entry name" value="XYLOSE ISOMERASE"/>
    <property type="match status" value="1"/>
</dbReference>
<dbReference type="EC" id="5.3.1.5" evidence="3 10"/>
<dbReference type="KEGG" id="pbk:Back11_32500"/>
<keyword evidence="7 10" id="KW-0413">Isomerase</keyword>
<keyword evidence="8 10" id="KW-0119">Carbohydrate metabolism</keyword>
<dbReference type="RefSeq" id="WP_125659133.1">
    <property type="nucleotide sequence ID" value="NZ_AP019308.1"/>
</dbReference>
<evidence type="ECO:0000256" key="10">
    <source>
        <dbReference type="HAMAP-Rule" id="MF_00455"/>
    </source>
</evidence>
<dbReference type="EMBL" id="AP019308">
    <property type="protein sequence ID" value="BBH21905.1"/>
    <property type="molecule type" value="Genomic_DNA"/>
</dbReference>
<evidence type="ECO:0000256" key="6">
    <source>
        <dbReference type="ARBA" id="ARBA00022723"/>
    </source>
</evidence>
<dbReference type="GO" id="GO:0000287">
    <property type="term" value="F:magnesium ion binding"/>
    <property type="evidence" value="ECO:0007669"/>
    <property type="project" value="UniProtKB-UniRule"/>
</dbReference>
<dbReference type="OrthoDB" id="9763981at2"/>
<dbReference type="NCBIfam" id="TIGR02630">
    <property type="entry name" value="xylose_isom_A"/>
    <property type="match status" value="1"/>
</dbReference>
<feature type="binding site" evidence="10">
    <location>
        <position position="230"/>
    </location>
    <ligand>
        <name>Mg(2+)</name>
        <dbReference type="ChEBI" id="CHEBI:18420"/>
        <label>1</label>
    </ligand>
</feature>
<keyword evidence="10" id="KW-0963">Cytoplasm</keyword>
<dbReference type="PROSITE" id="PS51415">
    <property type="entry name" value="XYLOSE_ISOMERASE"/>
    <property type="match status" value="1"/>
</dbReference>
<dbReference type="GO" id="GO:0005737">
    <property type="term" value="C:cytoplasm"/>
    <property type="evidence" value="ECO:0007669"/>
    <property type="project" value="UniProtKB-SubCell"/>
</dbReference>
<evidence type="ECO:0000256" key="9">
    <source>
        <dbReference type="ARBA" id="ARBA00033659"/>
    </source>
</evidence>
<feature type="binding site" evidence="10">
    <location>
        <position position="266"/>
    </location>
    <ligand>
        <name>Mg(2+)</name>
        <dbReference type="ChEBI" id="CHEBI:18420"/>
        <label>1</label>
    </ligand>
</feature>
<comment type="subcellular location">
    <subcellularLocation>
        <location evidence="10 12">Cytoplasm</location>
    </subcellularLocation>
</comment>
<feature type="binding site" evidence="10">
    <location>
        <position position="269"/>
    </location>
    <ligand>
        <name>Mg(2+)</name>
        <dbReference type="ChEBI" id="CHEBI:18420"/>
        <label>2</label>
    </ligand>
</feature>
<dbReference type="Proteomes" id="UP000275368">
    <property type="component" value="Chromosome"/>
</dbReference>
<evidence type="ECO:0000256" key="4">
    <source>
        <dbReference type="ARBA" id="ARBA00018232"/>
    </source>
</evidence>
<dbReference type="InterPro" id="IPR036237">
    <property type="entry name" value="Xyl_isomerase-like_sf"/>
</dbReference>
<reference evidence="13 14" key="1">
    <citation type="submission" date="2018-11" db="EMBL/GenBank/DDBJ databases">
        <title>Complete genome sequence of Paenibacillus baekrokdamisoli strain KCTC 33723.</title>
        <authorList>
            <person name="Kang S.W."/>
            <person name="Lee K.C."/>
            <person name="Kim K.K."/>
            <person name="Kim J.S."/>
            <person name="Kim D.S."/>
            <person name="Ko S.H."/>
            <person name="Yang S.H."/>
            <person name="Lee J.S."/>
        </authorList>
    </citation>
    <scope>NUCLEOTIDE SEQUENCE [LARGE SCALE GENOMIC DNA]</scope>
    <source>
        <strain evidence="13 14">KCTC 33723</strain>
    </source>
</reference>
<feature type="active site" evidence="10">
    <location>
        <position position="99"/>
    </location>
</feature>
<dbReference type="PANTHER" id="PTHR48408">
    <property type="match status" value="1"/>
</dbReference>
<gene>
    <name evidence="10 13" type="primary">xylA</name>
    <name evidence="13" type="ORF">Back11_32500</name>
</gene>
<evidence type="ECO:0000313" key="13">
    <source>
        <dbReference type="EMBL" id="BBH21905.1"/>
    </source>
</evidence>
<protein>
    <recommendedName>
        <fullName evidence="4 10">Xylose isomerase</fullName>
        <ecNumber evidence="3 10">5.3.1.5</ecNumber>
    </recommendedName>
</protein>
<feature type="binding site" evidence="10">
    <location>
        <position position="337"/>
    </location>
    <ligand>
        <name>Mg(2+)</name>
        <dbReference type="ChEBI" id="CHEBI:18420"/>
        <label>1</label>
    </ligand>
</feature>
<comment type="catalytic activity">
    <reaction evidence="9 10 11">
        <text>alpha-D-xylose = alpha-D-xylulofuranose</text>
        <dbReference type="Rhea" id="RHEA:22816"/>
        <dbReference type="ChEBI" id="CHEBI:28518"/>
        <dbReference type="ChEBI" id="CHEBI:188998"/>
        <dbReference type="EC" id="5.3.1.5"/>
    </reaction>
</comment>
<name>A0A3G9J0M2_9BACL</name>
<proteinExistence type="inferred from homology"/>
<dbReference type="AlphaFoldDB" id="A0A3G9J0M2"/>
<evidence type="ECO:0000256" key="11">
    <source>
        <dbReference type="RuleBase" id="RU000609"/>
    </source>
</evidence>
<evidence type="ECO:0000256" key="7">
    <source>
        <dbReference type="ARBA" id="ARBA00023235"/>
    </source>
</evidence>
<evidence type="ECO:0000256" key="1">
    <source>
        <dbReference type="ARBA" id="ARBA00005765"/>
    </source>
</evidence>
<keyword evidence="14" id="KW-1185">Reference proteome</keyword>
<dbReference type="Gene3D" id="3.20.20.150">
    <property type="entry name" value="Divalent-metal-dependent TIM barrel enzymes"/>
    <property type="match status" value="1"/>
</dbReference>
<comment type="subunit">
    <text evidence="2 10 12">Homotetramer.</text>
</comment>
<evidence type="ECO:0000256" key="3">
    <source>
        <dbReference type="ARBA" id="ARBA00011958"/>
    </source>
</evidence>
<dbReference type="SUPFAM" id="SSF51658">
    <property type="entry name" value="Xylose isomerase-like"/>
    <property type="match status" value="1"/>
</dbReference>
<keyword evidence="10" id="KW-0460">Magnesium</keyword>
<evidence type="ECO:0000256" key="5">
    <source>
        <dbReference type="ARBA" id="ARBA00022629"/>
    </source>
</evidence>
<evidence type="ECO:0000256" key="2">
    <source>
        <dbReference type="ARBA" id="ARBA00011881"/>
    </source>
</evidence>
<evidence type="ECO:0000256" key="8">
    <source>
        <dbReference type="ARBA" id="ARBA00023277"/>
    </source>
</evidence>
<feature type="binding site" evidence="10">
    <location>
        <position position="294"/>
    </location>
    <ligand>
        <name>Mg(2+)</name>
        <dbReference type="ChEBI" id="CHEBI:18420"/>
        <label>1</label>
    </ligand>
</feature>